<dbReference type="Proteomes" id="UP000675781">
    <property type="component" value="Unassembled WGS sequence"/>
</dbReference>
<dbReference type="InterPro" id="IPR016181">
    <property type="entry name" value="Acyl_CoA_acyltransferase"/>
</dbReference>
<gene>
    <name evidence="2" type="ORF">KDL01_12555</name>
</gene>
<dbReference type="PROSITE" id="PS51186">
    <property type="entry name" value="GNAT"/>
    <property type="match status" value="1"/>
</dbReference>
<dbReference type="EMBL" id="JAGSOG010000048">
    <property type="protein sequence ID" value="MBR7834102.1"/>
    <property type="molecule type" value="Genomic_DNA"/>
</dbReference>
<dbReference type="InterPro" id="IPR000182">
    <property type="entry name" value="GNAT_dom"/>
</dbReference>
<keyword evidence="3" id="KW-1185">Reference proteome</keyword>
<proteinExistence type="predicted"/>
<accession>A0A941IQD8</accession>
<organism evidence="2 3">
    <name type="scientific">Actinospica durhamensis</name>
    <dbReference type="NCBI Taxonomy" id="1508375"/>
    <lineage>
        <taxon>Bacteria</taxon>
        <taxon>Bacillati</taxon>
        <taxon>Actinomycetota</taxon>
        <taxon>Actinomycetes</taxon>
        <taxon>Catenulisporales</taxon>
        <taxon>Actinospicaceae</taxon>
        <taxon>Actinospica</taxon>
    </lineage>
</organism>
<feature type="domain" description="N-acetyltransferase" evidence="1">
    <location>
        <begin position="118"/>
        <end position="260"/>
    </location>
</feature>
<protein>
    <submittedName>
        <fullName evidence="2">GNAT family N-acetyltransferase</fullName>
    </submittedName>
</protein>
<name>A0A941IQD8_9ACTN</name>
<sequence length="260" mass="27251">MESLINAFLYGNAANRRVHEACGPFMIGFDADNDLKFLNYAVPEPDADPTPQDISALIAAFEARGRMPRLEFARKGAALVEPALLAAGFTVEQRLPFMLIVPADLAWPLEVPGVAFHVLDDSATDEELHGVALTQYEAFQGDPAGVDFGREVEGLRGGIARGGAAVLACAAPGTPDAGAPMGAGNFGAPRAGTTEIGGIAVREAFRRRGIGAAVTGVLSRAAFDLGLECAWLSPAGPAQERMYASIGYRSSGEMVFIAKE</sequence>
<dbReference type="SUPFAM" id="SSF55729">
    <property type="entry name" value="Acyl-CoA N-acyltransferases (Nat)"/>
    <property type="match status" value="1"/>
</dbReference>
<evidence type="ECO:0000259" key="1">
    <source>
        <dbReference type="PROSITE" id="PS51186"/>
    </source>
</evidence>
<dbReference type="CDD" id="cd04301">
    <property type="entry name" value="NAT_SF"/>
    <property type="match status" value="1"/>
</dbReference>
<evidence type="ECO:0000313" key="2">
    <source>
        <dbReference type="EMBL" id="MBR7834102.1"/>
    </source>
</evidence>
<evidence type="ECO:0000313" key="3">
    <source>
        <dbReference type="Proteomes" id="UP000675781"/>
    </source>
</evidence>
<dbReference type="AlphaFoldDB" id="A0A941IQD8"/>
<dbReference type="Pfam" id="PF00583">
    <property type="entry name" value="Acetyltransf_1"/>
    <property type="match status" value="1"/>
</dbReference>
<reference evidence="2" key="1">
    <citation type="submission" date="2021-04" db="EMBL/GenBank/DDBJ databases">
        <title>Genome based classification of Actinospica acidithermotolerans sp. nov., an actinobacterium isolated from an Indonesian hot spring.</title>
        <authorList>
            <person name="Kusuma A.B."/>
            <person name="Putra K.E."/>
            <person name="Nafisah S."/>
            <person name="Loh J."/>
            <person name="Nouioui I."/>
            <person name="Goodfellow M."/>
        </authorList>
    </citation>
    <scope>NUCLEOTIDE SEQUENCE</scope>
    <source>
        <strain evidence="2">CSCA 57</strain>
    </source>
</reference>
<dbReference type="RefSeq" id="WP_212528624.1">
    <property type="nucleotide sequence ID" value="NZ_JAGSOG010000048.1"/>
</dbReference>
<dbReference type="Gene3D" id="3.40.630.30">
    <property type="match status" value="1"/>
</dbReference>
<dbReference type="GO" id="GO:0016747">
    <property type="term" value="F:acyltransferase activity, transferring groups other than amino-acyl groups"/>
    <property type="evidence" value="ECO:0007669"/>
    <property type="project" value="InterPro"/>
</dbReference>
<comment type="caution">
    <text evidence="2">The sequence shown here is derived from an EMBL/GenBank/DDBJ whole genome shotgun (WGS) entry which is preliminary data.</text>
</comment>